<evidence type="ECO:0000259" key="7">
    <source>
        <dbReference type="Pfam" id="PF00350"/>
    </source>
</evidence>
<feature type="region of interest" description="Disordered" evidence="6">
    <location>
        <begin position="622"/>
        <end position="641"/>
    </location>
</feature>
<keyword evidence="4" id="KW-0342">GTP-binding</keyword>
<proteinExistence type="predicted"/>
<dbReference type="Proteomes" id="UP000722165">
    <property type="component" value="Unassembled WGS sequence"/>
</dbReference>
<evidence type="ECO:0000256" key="3">
    <source>
        <dbReference type="ARBA" id="ARBA00022801"/>
    </source>
</evidence>
<keyword evidence="5" id="KW-0472">Membrane</keyword>
<keyword evidence="3" id="KW-0378">Hydrolase</keyword>
<evidence type="ECO:0000256" key="6">
    <source>
        <dbReference type="SAM" id="MobiDB-lite"/>
    </source>
</evidence>
<dbReference type="PANTHER" id="PTHR10465:SF0">
    <property type="entry name" value="SARCALUMENIN"/>
    <property type="match status" value="1"/>
</dbReference>
<evidence type="ECO:0000256" key="2">
    <source>
        <dbReference type="ARBA" id="ARBA00022741"/>
    </source>
</evidence>
<protein>
    <submittedName>
        <fullName evidence="8">Dynamin family protein</fullName>
    </submittedName>
</protein>
<organism evidence="8 9">
    <name type="scientific">Advenella alkanexedens</name>
    <dbReference type="NCBI Taxonomy" id="1481665"/>
    <lineage>
        <taxon>Bacteria</taxon>
        <taxon>Pseudomonadati</taxon>
        <taxon>Pseudomonadota</taxon>
        <taxon>Betaproteobacteria</taxon>
        <taxon>Burkholderiales</taxon>
        <taxon>Alcaligenaceae</taxon>
    </lineage>
</organism>
<evidence type="ECO:0000256" key="4">
    <source>
        <dbReference type="ARBA" id="ARBA00023134"/>
    </source>
</evidence>
<name>A0ABS6NL32_9BURK</name>
<evidence type="ECO:0000313" key="9">
    <source>
        <dbReference type="Proteomes" id="UP000722165"/>
    </source>
</evidence>
<reference evidence="8 9" key="1">
    <citation type="submission" date="2021-06" db="EMBL/GenBank/DDBJ databases">
        <authorList>
            <person name="Lu T."/>
            <person name="Wang Q."/>
            <person name="Han X."/>
        </authorList>
    </citation>
    <scope>NUCLEOTIDE SEQUENCE [LARGE SCALE GENOMIC DNA]</scope>
    <source>
        <strain evidence="8 9">LAM0050</strain>
    </source>
</reference>
<dbReference type="RefSeq" id="WP_217734582.1">
    <property type="nucleotide sequence ID" value="NZ_JAHSPR010000002.1"/>
</dbReference>
<comment type="subcellular location">
    <subcellularLocation>
        <location evidence="1">Membrane</location>
    </subcellularLocation>
</comment>
<gene>
    <name evidence="8" type="ORF">KU392_03570</name>
</gene>
<evidence type="ECO:0000256" key="1">
    <source>
        <dbReference type="ARBA" id="ARBA00004370"/>
    </source>
</evidence>
<feature type="domain" description="Dynamin N-terminal" evidence="7">
    <location>
        <begin position="51"/>
        <end position="269"/>
    </location>
</feature>
<dbReference type="Pfam" id="PF00350">
    <property type="entry name" value="Dynamin_N"/>
    <property type="match status" value="1"/>
</dbReference>
<comment type="caution">
    <text evidence="8">The sequence shown here is derived from an EMBL/GenBank/DDBJ whole genome shotgun (WGS) entry which is preliminary data.</text>
</comment>
<evidence type="ECO:0000256" key="5">
    <source>
        <dbReference type="ARBA" id="ARBA00023136"/>
    </source>
</evidence>
<keyword evidence="9" id="KW-1185">Reference proteome</keyword>
<dbReference type="InterPro" id="IPR027094">
    <property type="entry name" value="Mitofusin_fam"/>
</dbReference>
<accession>A0ABS6NL32</accession>
<dbReference type="InterPro" id="IPR045063">
    <property type="entry name" value="Dynamin_N"/>
</dbReference>
<evidence type="ECO:0000313" key="8">
    <source>
        <dbReference type="EMBL" id="MBV4396338.1"/>
    </source>
</evidence>
<sequence length="664" mass="76872">MPIGKQYKTHKNNVIDLFDGYKNKRGDLNDGVDIKFLEQRVDTLKNGKFTLAVAGEVKAGKSTFINALLGAEILPTDVLQASSAIVEIFKSENSVLKVKFSDGHEEILSDDLDTPTTDEAKERLHEICRLHDAYRDIPTTLIDACIVESNELLEVNNELITKLQKSSGMKNLEHNQDKIESYILERTKDKIPVEITFGYPLKWDFEELRIVDAPGVNATGGVQDVAFDFFESANAILFVHPIKPIESESFKKFVDSVISDRSKETLFLILTHAGIYSNDEVERLQGEAKRLYGGLIPQDRVLVVDSLLKLIHCDLEQGVSVQEIRKSENKKKILSSYREQAEDEGRELIDVIYEASRFKRMFSAIDEFSMKAPNIQLQEILEKVKSGYEKQEELIGEKSSQLELKKRNPQEFEEEINRINKALEKYKLLTRKTEEELRSNYSGRHSSWQKDIEALKDKYQKLIEGSDSIESARKHTVDAINAIQNKADEFSRELTKRLEDALNKEDKSFKEEHRISIPKVDLKALEEKSKEAAYKEKETGYWDKEPIWKIWKWGSRDYYVKTGTKQEFDNEKFLDGFKTRCNEEFYKIVNNLPNQSKVVLDLYLQLFTNKMDSVIKERQKALEQEKDKKRSNEEIANEIKDLDRKKKDIQPEIKRCNEVLEDIQ</sequence>
<dbReference type="PANTHER" id="PTHR10465">
    <property type="entry name" value="TRANSMEMBRANE GTPASE FZO1"/>
    <property type="match status" value="1"/>
</dbReference>
<keyword evidence="2" id="KW-0547">Nucleotide-binding</keyword>
<dbReference type="EMBL" id="JAHSPR010000002">
    <property type="protein sequence ID" value="MBV4396338.1"/>
    <property type="molecule type" value="Genomic_DNA"/>
</dbReference>